<evidence type="ECO:0000313" key="4">
    <source>
        <dbReference type="Proteomes" id="UP000664857"/>
    </source>
</evidence>
<evidence type="ECO:0000313" key="3">
    <source>
        <dbReference type="EMBL" id="MBO0475918.1"/>
    </source>
</evidence>
<comment type="caution">
    <text evidence="3">The sequence shown here is derived from an EMBL/GenBank/DDBJ whole genome shotgun (WGS) entry which is preliminary data.</text>
</comment>
<feature type="transmembrane region" description="Helical" evidence="1">
    <location>
        <begin position="37"/>
        <end position="63"/>
    </location>
</feature>
<accession>A0ABS3HQA7</accession>
<feature type="domain" description="DUF3899" evidence="2">
    <location>
        <begin position="36"/>
        <end position="111"/>
    </location>
</feature>
<evidence type="ECO:0000256" key="1">
    <source>
        <dbReference type="SAM" id="Phobius"/>
    </source>
</evidence>
<protein>
    <submittedName>
        <fullName evidence="3">DUF3899 domain-containing protein</fullName>
    </submittedName>
</protein>
<keyword evidence="1" id="KW-1133">Transmembrane helix</keyword>
<dbReference type="RefSeq" id="WP_206964742.1">
    <property type="nucleotide sequence ID" value="NZ_JAFLVX010000007.1"/>
</dbReference>
<keyword evidence="1" id="KW-0812">Transmembrane</keyword>
<organism evidence="3 4">
    <name type="scientific">Candidatus Vagococcus giribetii</name>
    <dbReference type="NCBI Taxonomy" id="2230876"/>
    <lineage>
        <taxon>Bacteria</taxon>
        <taxon>Bacillati</taxon>
        <taxon>Bacillota</taxon>
        <taxon>Bacilli</taxon>
        <taxon>Lactobacillales</taxon>
        <taxon>Enterococcaceae</taxon>
        <taxon>Vagococcus</taxon>
    </lineage>
</organism>
<dbReference type="Proteomes" id="UP000664857">
    <property type="component" value="Unassembled WGS sequence"/>
</dbReference>
<dbReference type="InterPro" id="IPR025007">
    <property type="entry name" value="DUF3899"/>
</dbReference>
<reference evidence="3 4" key="1">
    <citation type="submission" date="2021-03" db="EMBL/GenBank/DDBJ databases">
        <title>Enterococcal diversity collection.</title>
        <authorList>
            <person name="Gilmore M.S."/>
            <person name="Schwartzman J."/>
            <person name="Van Tyne D."/>
            <person name="Martin M."/>
            <person name="Earl A.M."/>
            <person name="Manson A.L."/>
            <person name="Straub T."/>
            <person name="Salamzade R."/>
            <person name="Saavedra J."/>
            <person name="Lebreton F."/>
            <person name="Prichula J."/>
            <person name="Schaufler K."/>
            <person name="Gaca A."/>
            <person name="Sgardioli B."/>
            <person name="Wagenaar J."/>
            <person name="Strong T."/>
        </authorList>
    </citation>
    <scope>NUCLEOTIDE SEQUENCE [LARGE SCALE GENOMIC DNA]</scope>
    <source>
        <strain evidence="3 4">DIV0080</strain>
    </source>
</reference>
<gene>
    <name evidence="3" type="ORF">DOK76_02470</name>
</gene>
<dbReference type="EMBL" id="JAFLVX010000007">
    <property type="protein sequence ID" value="MBO0475918.1"/>
    <property type="molecule type" value="Genomic_DNA"/>
</dbReference>
<feature type="transmembrane region" description="Helical" evidence="1">
    <location>
        <begin position="95"/>
        <end position="113"/>
    </location>
</feature>
<name>A0ABS3HQA7_9ENTE</name>
<keyword evidence="1" id="KW-0472">Membrane</keyword>
<sequence>MTVSKKICISLGVLILGVPLFNLIIQQEVTLRNLSDSFFMVSLVFIVIGAGISILSSGFFDFFQKNMKQLIQRRRKNEPKDYIPFSQIFKKKPTYWLVVGGTLLVLSFVLALFV</sequence>
<dbReference type="Pfam" id="PF13038">
    <property type="entry name" value="DUF3899"/>
    <property type="match status" value="1"/>
</dbReference>
<evidence type="ECO:0000259" key="2">
    <source>
        <dbReference type="Pfam" id="PF13038"/>
    </source>
</evidence>
<keyword evidence="4" id="KW-1185">Reference proteome</keyword>
<feature type="transmembrane region" description="Helical" evidence="1">
    <location>
        <begin position="7"/>
        <end position="25"/>
    </location>
</feature>
<proteinExistence type="predicted"/>